<feature type="region of interest" description="Disordered" evidence="1">
    <location>
        <begin position="118"/>
        <end position="242"/>
    </location>
</feature>
<keyword evidence="3" id="KW-1185">Reference proteome</keyword>
<dbReference type="EMBL" id="JAGPYM010000009">
    <property type="protein sequence ID" value="KAH6890424.1"/>
    <property type="molecule type" value="Genomic_DNA"/>
</dbReference>
<feature type="compositionally biased region" description="Basic residues" evidence="1">
    <location>
        <begin position="136"/>
        <end position="148"/>
    </location>
</feature>
<gene>
    <name evidence="2" type="ORF">B0T10DRAFT_560932</name>
</gene>
<dbReference type="Proteomes" id="UP000777438">
    <property type="component" value="Unassembled WGS sequence"/>
</dbReference>
<dbReference type="OrthoDB" id="5148182at2759"/>
<organism evidence="2 3">
    <name type="scientific">Thelonectria olida</name>
    <dbReference type="NCBI Taxonomy" id="1576542"/>
    <lineage>
        <taxon>Eukaryota</taxon>
        <taxon>Fungi</taxon>
        <taxon>Dikarya</taxon>
        <taxon>Ascomycota</taxon>
        <taxon>Pezizomycotina</taxon>
        <taxon>Sordariomycetes</taxon>
        <taxon>Hypocreomycetidae</taxon>
        <taxon>Hypocreales</taxon>
        <taxon>Nectriaceae</taxon>
        <taxon>Thelonectria</taxon>
    </lineage>
</organism>
<evidence type="ECO:0000256" key="1">
    <source>
        <dbReference type="SAM" id="MobiDB-lite"/>
    </source>
</evidence>
<feature type="region of interest" description="Disordered" evidence="1">
    <location>
        <begin position="313"/>
        <end position="336"/>
    </location>
</feature>
<feature type="compositionally biased region" description="Basic and acidic residues" evidence="1">
    <location>
        <begin position="121"/>
        <end position="132"/>
    </location>
</feature>
<sequence length="409" mass="43804">MAPAPSDCSYYTSCILANARMFLDQTANLDVVTTVDPSGSWHAHLVKTDAGTRSGVFTETAGDVQNALQQLHVKSAQALHRFTQDNNGFGFPPMVRSPSRVDEGKGSVVIAFNDDDLCSESDEHASDSDRSLAARANRRGTQRCSRRRVAAEAVSRRSIMAPSDNSDDGADVSEQQHANARPGTCSPRRCKPAVSLACPPPPPTTHRVATLQPPPGWSKTQQPPLPSPLPVRPLPPPGLRTLSPLPPLPPPMRQPTAVVPPPPGYMPLSMPGRMPALLSINWVGRGRKNIAVQTAPTGEALRNLAMTEIRFRPSGFVNHPPPSQGSPPRPPPPPGPFTTIIRSVTLGEDVYEFAMPGFGNNLMALFRNLSSGDIPKFEIEVASMGPSPRAHAESDEGDSDEESVISNDG</sequence>
<feature type="compositionally biased region" description="Pro residues" evidence="1">
    <location>
        <begin position="319"/>
        <end position="336"/>
    </location>
</feature>
<feature type="region of interest" description="Disordered" evidence="1">
    <location>
        <begin position="382"/>
        <end position="409"/>
    </location>
</feature>
<accession>A0A9P9AMJ9</accession>
<dbReference type="AlphaFoldDB" id="A0A9P9AMJ9"/>
<proteinExistence type="predicted"/>
<evidence type="ECO:0000313" key="2">
    <source>
        <dbReference type="EMBL" id="KAH6890424.1"/>
    </source>
</evidence>
<name>A0A9P9AMJ9_9HYPO</name>
<feature type="compositionally biased region" description="Pro residues" evidence="1">
    <location>
        <begin position="223"/>
        <end position="242"/>
    </location>
</feature>
<comment type="caution">
    <text evidence="2">The sequence shown here is derived from an EMBL/GenBank/DDBJ whole genome shotgun (WGS) entry which is preliminary data.</text>
</comment>
<dbReference type="PRINTS" id="PR01217">
    <property type="entry name" value="PRICHEXTENSN"/>
</dbReference>
<evidence type="ECO:0000313" key="3">
    <source>
        <dbReference type="Proteomes" id="UP000777438"/>
    </source>
</evidence>
<protein>
    <submittedName>
        <fullName evidence="2">Uncharacterized protein</fullName>
    </submittedName>
</protein>
<reference evidence="2 3" key="1">
    <citation type="journal article" date="2021" name="Nat. Commun.">
        <title>Genetic determinants of endophytism in the Arabidopsis root mycobiome.</title>
        <authorList>
            <person name="Mesny F."/>
            <person name="Miyauchi S."/>
            <person name="Thiergart T."/>
            <person name="Pickel B."/>
            <person name="Atanasova L."/>
            <person name="Karlsson M."/>
            <person name="Huettel B."/>
            <person name="Barry K.W."/>
            <person name="Haridas S."/>
            <person name="Chen C."/>
            <person name="Bauer D."/>
            <person name="Andreopoulos W."/>
            <person name="Pangilinan J."/>
            <person name="LaButti K."/>
            <person name="Riley R."/>
            <person name="Lipzen A."/>
            <person name="Clum A."/>
            <person name="Drula E."/>
            <person name="Henrissat B."/>
            <person name="Kohler A."/>
            <person name="Grigoriev I.V."/>
            <person name="Martin F.M."/>
            <person name="Hacquard S."/>
        </authorList>
    </citation>
    <scope>NUCLEOTIDE SEQUENCE [LARGE SCALE GENOMIC DNA]</scope>
    <source>
        <strain evidence="2 3">MPI-CAGE-CH-0241</strain>
    </source>
</reference>